<keyword evidence="3" id="KW-1185">Reference proteome</keyword>
<dbReference type="AlphaFoldDB" id="A0A920BUR7"/>
<proteinExistence type="predicted"/>
<feature type="transmembrane region" description="Helical" evidence="1">
    <location>
        <begin position="13"/>
        <end position="30"/>
    </location>
</feature>
<evidence type="ECO:0000313" key="2">
    <source>
        <dbReference type="EMBL" id="GIN63198.1"/>
    </source>
</evidence>
<sequence length="170" mass="19732">MFKAPTSFDHNEWFILVSMILLLIAFFKMPKLIPKDLTLSILLFFAVIGLNADVLMAAGYPFDFYTITDSPKLEIFDVFVYIVNYSIYGYFFAYIMFKRKMGAGVFGLFIIFWSGLTTLIEWIAVKFHVFTYINGWTTLYSSLCYLFIFLFSAAVIKSLFHIWGHDTKGD</sequence>
<reference evidence="2" key="1">
    <citation type="submission" date="2021-03" db="EMBL/GenBank/DDBJ databases">
        <title>Antimicrobial resistance genes in bacteria isolated from Japanese honey, and their potential for conferring macrolide and lincosamide resistance in the American foulbrood pathogen Paenibacillus larvae.</title>
        <authorList>
            <person name="Okamoto M."/>
            <person name="Kumagai M."/>
            <person name="Kanamori H."/>
            <person name="Takamatsu D."/>
        </authorList>
    </citation>
    <scope>NUCLEOTIDE SEQUENCE</scope>
    <source>
        <strain evidence="2">J27TS8</strain>
    </source>
</reference>
<feature type="transmembrane region" description="Helical" evidence="1">
    <location>
        <begin position="78"/>
        <end position="97"/>
    </location>
</feature>
<name>A0A920BUR7_9BACI</name>
<organism evidence="2 3">
    <name type="scientific">Robertmurraya siralis</name>
    <dbReference type="NCBI Taxonomy" id="77777"/>
    <lineage>
        <taxon>Bacteria</taxon>
        <taxon>Bacillati</taxon>
        <taxon>Bacillota</taxon>
        <taxon>Bacilli</taxon>
        <taxon>Bacillales</taxon>
        <taxon>Bacillaceae</taxon>
        <taxon>Robertmurraya</taxon>
    </lineage>
</organism>
<dbReference type="Proteomes" id="UP000682111">
    <property type="component" value="Unassembled WGS sequence"/>
</dbReference>
<evidence type="ECO:0000256" key="1">
    <source>
        <dbReference type="SAM" id="Phobius"/>
    </source>
</evidence>
<dbReference type="RefSeq" id="WP_212934070.1">
    <property type="nucleotide sequence ID" value="NZ_BORC01000005.1"/>
</dbReference>
<keyword evidence="1" id="KW-1133">Transmembrane helix</keyword>
<comment type="caution">
    <text evidence="2">The sequence shown here is derived from an EMBL/GenBank/DDBJ whole genome shotgun (WGS) entry which is preliminary data.</text>
</comment>
<feature type="transmembrane region" description="Helical" evidence="1">
    <location>
        <begin position="37"/>
        <end position="58"/>
    </location>
</feature>
<protein>
    <submittedName>
        <fullName evidence="2">Uncharacterized protein</fullName>
    </submittedName>
</protein>
<feature type="transmembrane region" description="Helical" evidence="1">
    <location>
        <begin position="104"/>
        <end position="125"/>
    </location>
</feature>
<feature type="transmembrane region" description="Helical" evidence="1">
    <location>
        <begin position="137"/>
        <end position="160"/>
    </location>
</feature>
<gene>
    <name evidence="2" type="ORF">J27TS8_31910</name>
</gene>
<evidence type="ECO:0000313" key="3">
    <source>
        <dbReference type="Proteomes" id="UP000682111"/>
    </source>
</evidence>
<keyword evidence="1" id="KW-0812">Transmembrane</keyword>
<dbReference type="EMBL" id="BORC01000005">
    <property type="protein sequence ID" value="GIN63198.1"/>
    <property type="molecule type" value="Genomic_DNA"/>
</dbReference>
<keyword evidence="1" id="KW-0472">Membrane</keyword>
<accession>A0A920BUR7</accession>